<sequence length="109" mass="11660">MADPIAAAHLFQTLAQLAYIEAKLSSQPQLPFHPADAPKLAQQSNHIGDCAAKFRLRDPALMNNLSAAQAAVDKALAELNAILHFVPTRLTTEVVYADIDSAIQAVNSV</sequence>
<dbReference type="EMBL" id="WNLA01000003">
    <property type="protein sequence ID" value="MTW02062.1"/>
    <property type="molecule type" value="Genomic_DNA"/>
</dbReference>
<dbReference type="AlphaFoldDB" id="A0A6L6PZ83"/>
<organism evidence="1 2">
    <name type="scientific">Pseudoduganella ginsengisoli</name>
    <dbReference type="NCBI Taxonomy" id="1462440"/>
    <lineage>
        <taxon>Bacteria</taxon>
        <taxon>Pseudomonadati</taxon>
        <taxon>Pseudomonadota</taxon>
        <taxon>Betaproteobacteria</taxon>
        <taxon>Burkholderiales</taxon>
        <taxon>Oxalobacteraceae</taxon>
        <taxon>Telluria group</taxon>
        <taxon>Pseudoduganella</taxon>
    </lineage>
</organism>
<dbReference type="Proteomes" id="UP000484015">
    <property type="component" value="Unassembled WGS sequence"/>
</dbReference>
<dbReference type="OrthoDB" id="9932786at2"/>
<proteinExistence type="predicted"/>
<evidence type="ECO:0000313" key="1">
    <source>
        <dbReference type="EMBL" id="MTW02062.1"/>
    </source>
</evidence>
<dbReference type="RefSeq" id="WP_155438438.1">
    <property type="nucleotide sequence ID" value="NZ_WNLA01000003.1"/>
</dbReference>
<name>A0A6L6PZ83_9BURK</name>
<evidence type="ECO:0000313" key="2">
    <source>
        <dbReference type="Proteomes" id="UP000484015"/>
    </source>
</evidence>
<protein>
    <submittedName>
        <fullName evidence="1">Uncharacterized protein</fullName>
    </submittedName>
</protein>
<comment type="caution">
    <text evidence="1">The sequence shown here is derived from an EMBL/GenBank/DDBJ whole genome shotgun (WGS) entry which is preliminary data.</text>
</comment>
<keyword evidence="2" id="KW-1185">Reference proteome</keyword>
<reference evidence="1 2" key="1">
    <citation type="submission" date="2019-11" db="EMBL/GenBank/DDBJ databases">
        <title>Type strains purchased from KCTC, JCM and DSMZ.</title>
        <authorList>
            <person name="Lu H."/>
        </authorList>
    </citation>
    <scope>NUCLEOTIDE SEQUENCE [LARGE SCALE GENOMIC DNA]</scope>
    <source>
        <strain evidence="1 2">KCTC 42409</strain>
    </source>
</reference>
<gene>
    <name evidence="1" type="ORF">GM668_08155</name>
</gene>
<accession>A0A6L6PZ83</accession>